<gene>
    <name evidence="1" type="ORF">AMATHDRAFT_152243</name>
</gene>
<dbReference type="EMBL" id="KZ302115">
    <property type="protein sequence ID" value="PFH47360.1"/>
    <property type="molecule type" value="Genomic_DNA"/>
</dbReference>
<sequence>VENRLFKVPKHMFVQESQLFQTMLSLPVPAGTPADGSSDARPLKLDGVKAVEFMHLLRCLYPGRHRDSANADDALLPEKVLQEWLAVFKLAVMWEMDVIKTKAIRELTPLLTNKPTLQVKLAVESQVEEWLVPGLNKLVQREEPIDREDVNMIGLDFALKIMTLREDYGCSHRWSSAGNPGMQRRGAITADVSNEIRARFSIRKSNP</sequence>
<name>A0A2A9NI40_9AGAR</name>
<dbReference type="AlphaFoldDB" id="A0A2A9NI40"/>
<keyword evidence="2" id="KW-1185">Reference proteome</keyword>
<dbReference type="Gene3D" id="3.30.710.10">
    <property type="entry name" value="Potassium Channel Kv1.1, Chain A"/>
    <property type="match status" value="1"/>
</dbReference>
<evidence type="ECO:0008006" key="3">
    <source>
        <dbReference type="Google" id="ProtNLM"/>
    </source>
</evidence>
<protein>
    <recommendedName>
        <fullName evidence="3">BTB domain-containing protein</fullName>
    </recommendedName>
</protein>
<accession>A0A2A9NI40</accession>
<dbReference type="Proteomes" id="UP000242287">
    <property type="component" value="Unassembled WGS sequence"/>
</dbReference>
<dbReference type="InterPro" id="IPR011333">
    <property type="entry name" value="SKP1/BTB/POZ_sf"/>
</dbReference>
<evidence type="ECO:0000313" key="2">
    <source>
        <dbReference type="Proteomes" id="UP000242287"/>
    </source>
</evidence>
<reference evidence="1 2" key="1">
    <citation type="submission" date="2014-02" db="EMBL/GenBank/DDBJ databases">
        <title>Transposable element dynamics among asymbiotic and ectomycorrhizal Amanita fungi.</title>
        <authorList>
            <consortium name="DOE Joint Genome Institute"/>
            <person name="Hess J."/>
            <person name="Skrede I."/>
            <person name="Wolfe B."/>
            <person name="LaButti K."/>
            <person name="Ohm R.A."/>
            <person name="Grigoriev I.V."/>
            <person name="Pringle A."/>
        </authorList>
    </citation>
    <scope>NUCLEOTIDE SEQUENCE [LARGE SCALE GENOMIC DNA]</scope>
    <source>
        <strain evidence="1 2">SKay4041</strain>
    </source>
</reference>
<dbReference type="OrthoDB" id="2593747at2759"/>
<feature type="non-terminal residue" evidence="1">
    <location>
        <position position="1"/>
    </location>
</feature>
<proteinExistence type="predicted"/>
<evidence type="ECO:0000313" key="1">
    <source>
        <dbReference type="EMBL" id="PFH47360.1"/>
    </source>
</evidence>
<organism evidence="1 2">
    <name type="scientific">Amanita thiersii Skay4041</name>
    <dbReference type="NCBI Taxonomy" id="703135"/>
    <lineage>
        <taxon>Eukaryota</taxon>
        <taxon>Fungi</taxon>
        <taxon>Dikarya</taxon>
        <taxon>Basidiomycota</taxon>
        <taxon>Agaricomycotina</taxon>
        <taxon>Agaricomycetes</taxon>
        <taxon>Agaricomycetidae</taxon>
        <taxon>Agaricales</taxon>
        <taxon>Pluteineae</taxon>
        <taxon>Amanitaceae</taxon>
        <taxon>Amanita</taxon>
    </lineage>
</organism>